<reference evidence="1" key="1">
    <citation type="submission" date="2014-11" db="EMBL/GenBank/DDBJ databases">
        <authorList>
            <person name="Otto D Thomas"/>
            <person name="Naeem Raeece"/>
        </authorList>
    </citation>
    <scope>NUCLEOTIDE SEQUENCE</scope>
</reference>
<proteinExistence type="predicted"/>
<dbReference type="AlphaFoldDB" id="A0A0G4F2Q3"/>
<protein>
    <submittedName>
        <fullName evidence="1">Uncharacterized protein</fullName>
    </submittedName>
</protein>
<evidence type="ECO:0000313" key="1">
    <source>
        <dbReference type="EMBL" id="CEM06200.1"/>
    </source>
</evidence>
<organism evidence="1">
    <name type="scientific">Chromera velia CCMP2878</name>
    <dbReference type="NCBI Taxonomy" id="1169474"/>
    <lineage>
        <taxon>Eukaryota</taxon>
        <taxon>Sar</taxon>
        <taxon>Alveolata</taxon>
        <taxon>Colpodellida</taxon>
        <taxon>Chromeraceae</taxon>
        <taxon>Chromera</taxon>
    </lineage>
</organism>
<sequence>MAHSRIVENAIPGVVSKWLLAHLGSMAEPRMVWQQTGLLLEALSGSLRASHDACWRDGGPPPASDDREQMVCLCAGGDSPSLPAANHPCRIRHPEAVSNHGELRTTAEL</sequence>
<accession>A0A0G4F2Q3</accession>
<dbReference type="VEuPathDB" id="CryptoDB:Cvel_14849"/>
<dbReference type="EMBL" id="CDMZ01000080">
    <property type="protein sequence ID" value="CEM06200.1"/>
    <property type="molecule type" value="Genomic_DNA"/>
</dbReference>
<gene>
    <name evidence="1" type="ORF">Cvel_14849</name>
</gene>
<name>A0A0G4F2Q3_9ALVE</name>